<dbReference type="Proteomes" id="UP000326799">
    <property type="component" value="Unassembled WGS sequence"/>
</dbReference>
<protein>
    <submittedName>
        <fullName evidence="2">Uncharacterized protein</fullName>
    </submittedName>
</protein>
<proteinExistence type="predicted"/>
<organism evidence="2 3">
    <name type="scientific">Aspergillus novoparasiticus</name>
    <dbReference type="NCBI Taxonomy" id="986946"/>
    <lineage>
        <taxon>Eukaryota</taxon>
        <taxon>Fungi</taxon>
        <taxon>Dikarya</taxon>
        <taxon>Ascomycota</taxon>
        <taxon>Pezizomycotina</taxon>
        <taxon>Eurotiomycetes</taxon>
        <taxon>Eurotiomycetidae</taxon>
        <taxon>Eurotiales</taxon>
        <taxon>Aspergillaceae</taxon>
        <taxon>Aspergillus</taxon>
        <taxon>Aspergillus subgen. Circumdati</taxon>
    </lineage>
</organism>
<evidence type="ECO:0000313" key="3">
    <source>
        <dbReference type="Proteomes" id="UP000326799"/>
    </source>
</evidence>
<sequence length="161" mass="18101">MAWTPETIIALVTLLVTSPSTFLTVWKHIRRKRRCTGDSELFTSTPSSDLRPSRCPCVHPEIALEMGVYREAIPVPTVGTWDMSVYRGYSDKSVVYICSAAKVRDTTMAELFLSTTTLGLPEMSALLEAQRPLCCTSRDHYYDRDSIEAYQGKICVKVVEI</sequence>
<keyword evidence="1" id="KW-1133">Transmembrane helix</keyword>
<dbReference type="AlphaFoldDB" id="A0A5N6F968"/>
<evidence type="ECO:0000256" key="1">
    <source>
        <dbReference type="SAM" id="Phobius"/>
    </source>
</evidence>
<accession>A0A5N6F968</accession>
<evidence type="ECO:0000313" key="2">
    <source>
        <dbReference type="EMBL" id="KAB8226432.1"/>
    </source>
</evidence>
<gene>
    <name evidence="2" type="ORF">BDV33DRAFT_162212</name>
</gene>
<keyword evidence="3" id="KW-1185">Reference proteome</keyword>
<keyword evidence="1" id="KW-0812">Transmembrane</keyword>
<feature type="transmembrane region" description="Helical" evidence="1">
    <location>
        <begin position="6"/>
        <end position="26"/>
    </location>
</feature>
<dbReference type="EMBL" id="ML733391">
    <property type="protein sequence ID" value="KAB8226432.1"/>
    <property type="molecule type" value="Genomic_DNA"/>
</dbReference>
<name>A0A5N6F968_9EURO</name>
<reference evidence="2 3" key="1">
    <citation type="submission" date="2019-04" db="EMBL/GenBank/DDBJ databases">
        <title>Fungal friends and foes A comparative genomics study of 23 Aspergillus species from section Flavi.</title>
        <authorList>
            <consortium name="DOE Joint Genome Institute"/>
            <person name="Kjaerbolling I."/>
            <person name="Vesth T.C."/>
            <person name="Frisvad J.C."/>
            <person name="Nybo J.L."/>
            <person name="Theobald S."/>
            <person name="Kildgaard S."/>
            <person name="Petersen T.I."/>
            <person name="Kuo A."/>
            <person name="Sato A."/>
            <person name="Lyhne E.K."/>
            <person name="Kogle M.E."/>
            <person name="Wiebenga A."/>
            <person name="Kun R.S."/>
            <person name="Lubbers R.J."/>
            <person name="Makela M.R."/>
            <person name="Barry K."/>
            <person name="Chovatia M."/>
            <person name="Clum A."/>
            <person name="Daum C."/>
            <person name="Haridas S."/>
            <person name="He G."/>
            <person name="LaButti K."/>
            <person name="Lipzen A."/>
            <person name="Mondo S."/>
            <person name="Pangilinan J."/>
            <person name="Riley R."/>
            <person name="Salamov A."/>
            <person name="Simmons B.A."/>
            <person name="Magnuson J.K."/>
            <person name="Henrissat B."/>
            <person name="Mortensen U.H."/>
            <person name="Larsen T.O."/>
            <person name="De vries R.P."/>
            <person name="Grigoriev I.V."/>
            <person name="Machida M."/>
            <person name="Baker S.E."/>
            <person name="Andersen M.R."/>
        </authorList>
    </citation>
    <scope>NUCLEOTIDE SEQUENCE [LARGE SCALE GENOMIC DNA]</scope>
    <source>
        <strain evidence="2 3">CBS 126849</strain>
    </source>
</reference>
<keyword evidence="1" id="KW-0472">Membrane</keyword>